<dbReference type="EMBL" id="JADQDK010000001">
    <property type="protein sequence ID" value="MBW0135490.1"/>
    <property type="molecule type" value="Genomic_DNA"/>
</dbReference>
<keyword evidence="4" id="KW-1185">Reference proteome</keyword>
<sequence>MIIVFLLVGALTRNTSDLAEVASTAIGGIFRNLATMLVAVVVLILLVVAVANGAADPGISTVAPGEQADAPAADPGGPADGDGVAVG</sequence>
<keyword evidence="2" id="KW-0472">Membrane</keyword>
<feature type="transmembrane region" description="Helical" evidence="2">
    <location>
        <begin position="29"/>
        <end position="51"/>
    </location>
</feature>
<proteinExistence type="predicted"/>
<keyword evidence="2" id="KW-1133">Transmembrane helix</keyword>
<evidence type="ECO:0000256" key="1">
    <source>
        <dbReference type="SAM" id="MobiDB-lite"/>
    </source>
</evidence>
<accession>A0ABS6UTA7</accession>
<gene>
    <name evidence="3" type="ORF">I4I81_14660</name>
</gene>
<protein>
    <submittedName>
        <fullName evidence="3">Uncharacterized protein</fullName>
    </submittedName>
</protein>
<feature type="compositionally biased region" description="Gly residues" evidence="1">
    <location>
        <begin position="78"/>
        <end position="87"/>
    </location>
</feature>
<name>A0ABS6UTA7_9PSEU</name>
<comment type="caution">
    <text evidence="3">The sequence shown here is derived from an EMBL/GenBank/DDBJ whole genome shotgun (WGS) entry which is preliminary data.</text>
</comment>
<dbReference type="Proteomes" id="UP000694287">
    <property type="component" value="Unassembled WGS sequence"/>
</dbReference>
<feature type="compositionally biased region" description="Low complexity" evidence="1">
    <location>
        <begin position="62"/>
        <end position="77"/>
    </location>
</feature>
<evidence type="ECO:0000256" key="2">
    <source>
        <dbReference type="SAM" id="Phobius"/>
    </source>
</evidence>
<feature type="region of interest" description="Disordered" evidence="1">
    <location>
        <begin position="62"/>
        <end position="87"/>
    </location>
</feature>
<reference evidence="3 4" key="1">
    <citation type="submission" date="2020-11" db="EMBL/GenBank/DDBJ databases">
        <title>Pseudonocardia abyssalis sp. nov. and Pseudonocardia oceani sp. nov., description and phylogenomic analysis of two novel actinomycetes isolated from the deep Southern Ocean.</title>
        <authorList>
            <person name="Parra J."/>
        </authorList>
    </citation>
    <scope>NUCLEOTIDE SEQUENCE [LARGE SCALE GENOMIC DNA]</scope>
    <source>
        <strain evidence="3 4">KRD-168</strain>
    </source>
</reference>
<organism evidence="3 4">
    <name type="scientific">Pseudonocardia abyssalis</name>
    <dbReference type="NCBI Taxonomy" id="2792008"/>
    <lineage>
        <taxon>Bacteria</taxon>
        <taxon>Bacillati</taxon>
        <taxon>Actinomycetota</taxon>
        <taxon>Actinomycetes</taxon>
        <taxon>Pseudonocardiales</taxon>
        <taxon>Pseudonocardiaceae</taxon>
        <taxon>Pseudonocardia</taxon>
    </lineage>
</organism>
<dbReference type="RefSeq" id="WP_218616112.1">
    <property type="nucleotide sequence ID" value="NZ_JADQDK010000001.1"/>
</dbReference>
<keyword evidence="2" id="KW-0812">Transmembrane</keyword>
<evidence type="ECO:0000313" key="3">
    <source>
        <dbReference type="EMBL" id="MBW0135490.1"/>
    </source>
</evidence>
<evidence type="ECO:0000313" key="4">
    <source>
        <dbReference type="Proteomes" id="UP000694287"/>
    </source>
</evidence>